<keyword evidence="1" id="KW-0479">Metal-binding</keyword>
<keyword evidence="3" id="KW-0862">Zinc</keyword>
<dbReference type="SUPFAM" id="SSF144232">
    <property type="entry name" value="HIT/MYND zinc finger-like"/>
    <property type="match status" value="1"/>
</dbReference>
<gene>
    <name evidence="6" type="ORF">R3P38DRAFT_3433879</name>
</gene>
<reference evidence="6 7" key="1">
    <citation type="journal article" date="2024" name="J Genomics">
        <title>Draft genome sequencing and assembly of Favolaschia claudopus CIRM-BRFM 2984 isolated from oak limbs.</title>
        <authorList>
            <person name="Navarro D."/>
            <person name="Drula E."/>
            <person name="Chaduli D."/>
            <person name="Cazenave R."/>
            <person name="Ahrendt S."/>
            <person name="Wang J."/>
            <person name="Lipzen A."/>
            <person name="Daum C."/>
            <person name="Barry K."/>
            <person name="Grigoriev I.V."/>
            <person name="Favel A."/>
            <person name="Rosso M.N."/>
            <person name="Martin F."/>
        </authorList>
    </citation>
    <scope>NUCLEOTIDE SEQUENCE [LARGE SCALE GENOMIC DNA]</scope>
    <source>
        <strain evidence="6 7">CIRM-BRFM 2984</strain>
    </source>
</reference>
<dbReference type="PROSITE" id="PS50865">
    <property type="entry name" value="ZF_MYND_2"/>
    <property type="match status" value="1"/>
</dbReference>
<evidence type="ECO:0000256" key="3">
    <source>
        <dbReference type="ARBA" id="ARBA00022833"/>
    </source>
</evidence>
<evidence type="ECO:0000313" key="6">
    <source>
        <dbReference type="EMBL" id="KAK7045140.1"/>
    </source>
</evidence>
<proteinExistence type="predicted"/>
<dbReference type="EMBL" id="JAWWNJ010000011">
    <property type="protein sequence ID" value="KAK7045140.1"/>
    <property type="molecule type" value="Genomic_DNA"/>
</dbReference>
<dbReference type="Pfam" id="PF01753">
    <property type="entry name" value="zf-MYND"/>
    <property type="match status" value="1"/>
</dbReference>
<accession>A0AAW0D393</accession>
<evidence type="ECO:0000256" key="1">
    <source>
        <dbReference type="ARBA" id="ARBA00022723"/>
    </source>
</evidence>
<evidence type="ECO:0000256" key="2">
    <source>
        <dbReference type="ARBA" id="ARBA00022771"/>
    </source>
</evidence>
<organism evidence="6 7">
    <name type="scientific">Favolaschia claudopus</name>
    <dbReference type="NCBI Taxonomy" id="2862362"/>
    <lineage>
        <taxon>Eukaryota</taxon>
        <taxon>Fungi</taxon>
        <taxon>Dikarya</taxon>
        <taxon>Basidiomycota</taxon>
        <taxon>Agaricomycotina</taxon>
        <taxon>Agaricomycetes</taxon>
        <taxon>Agaricomycetidae</taxon>
        <taxon>Agaricales</taxon>
        <taxon>Marasmiineae</taxon>
        <taxon>Mycenaceae</taxon>
        <taxon>Favolaschia</taxon>
    </lineage>
</organism>
<keyword evidence="7" id="KW-1185">Reference proteome</keyword>
<dbReference type="Gene3D" id="6.10.140.2220">
    <property type="match status" value="1"/>
</dbReference>
<dbReference type="InterPro" id="IPR002893">
    <property type="entry name" value="Znf_MYND"/>
</dbReference>
<feature type="domain" description="MYND-type" evidence="5">
    <location>
        <begin position="317"/>
        <end position="355"/>
    </location>
</feature>
<comment type="caution">
    <text evidence="6">The sequence shown here is derived from an EMBL/GenBank/DDBJ whole genome shotgun (WGS) entry which is preliminary data.</text>
</comment>
<dbReference type="InterPro" id="IPR044508">
    <property type="entry name" value="At5g50450/At1g67340-like"/>
</dbReference>
<evidence type="ECO:0000313" key="7">
    <source>
        <dbReference type="Proteomes" id="UP001362999"/>
    </source>
</evidence>
<sequence>MDKRYGEEGKYGIGGGGLVSAESQRNLEIAEDLCRQGKPTDAVPYLTLAMKDRNNFDAEIQMAYLSPELSFSVEVLESAEKRARMLLKTRLGSNCFDDSGPCVGRFFDSTLLITRPYMRILQALVRFYFSTQRYDKGARTAIEILRLSPRDPLNQRWWLAPLLIRTNRPADALFFCQQWIHSQFTNIDNTNSAFRPPSGNEPLSPEMYDAGKAECAMVHNAALAAFHVWGGESALAQQLLGLAARSNPAIFARVLGRRAQPSEGKFVAHTTYNGAEEAHDYLWIAQDLWMVPEVWDWVNASPGVTSMILKCCSRPECQAQEGSATEFKRCAACQQVVYCGQSCQKADWKSHKSDCAKQVERNKIVKDVWKRKPTSAQVFVQDGGAVRLVS</sequence>
<dbReference type="PANTHER" id="PTHR46758">
    <property type="entry name" value="MYND DOMAIN-CONTAINING"/>
    <property type="match status" value="1"/>
</dbReference>
<dbReference type="Proteomes" id="UP001362999">
    <property type="component" value="Unassembled WGS sequence"/>
</dbReference>
<dbReference type="PANTHER" id="PTHR46758:SF2">
    <property type="entry name" value="OJ1485_B09.11 PROTEIN"/>
    <property type="match status" value="1"/>
</dbReference>
<dbReference type="AlphaFoldDB" id="A0AAW0D393"/>
<protein>
    <recommendedName>
        <fullName evidence="5">MYND-type domain-containing protein</fullName>
    </recommendedName>
</protein>
<evidence type="ECO:0000259" key="5">
    <source>
        <dbReference type="PROSITE" id="PS50865"/>
    </source>
</evidence>
<evidence type="ECO:0000256" key="4">
    <source>
        <dbReference type="PROSITE-ProRule" id="PRU00134"/>
    </source>
</evidence>
<name>A0AAW0D393_9AGAR</name>
<keyword evidence="2 4" id="KW-0863">Zinc-finger</keyword>
<dbReference type="GO" id="GO:0008270">
    <property type="term" value="F:zinc ion binding"/>
    <property type="evidence" value="ECO:0007669"/>
    <property type="project" value="UniProtKB-KW"/>
</dbReference>